<dbReference type="eggNOG" id="COG2162">
    <property type="taxonomic scope" value="Bacteria"/>
</dbReference>
<dbReference type="Pfam" id="PF00797">
    <property type="entry name" value="Acetyltransf_2"/>
    <property type="match status" value="1"/>
</dbReference>
<comment type="similarity">
    <text evidence="1 2">Belongs to the arylamine N-acetyltransferase family.</text>
</comment>
<dbReference type="STRING" id="211114.SAMN04489726_0399"/>
<dbReference type="InterPro" id="IPR001447">
    <property type="entry name" value="Arylamine_N-AcTrfase"/>
</dbReference>
<dbReference type="Gene3D" id="3.30.2140.10">
    <property type="entry name" value="Arylamine N-acetyltransferase"/>
    <property type="match status" value="1"/>
</dbReference>
<dbReference type="SUPFAM" id="SSF54001">
    <property type="entry name" value="Cysteine proteinases"/>
    <property type="match status" value="1"/>
</dbReference>
<evidence type="ECO:0000256" key="1">
    <source>
        <dbReference type="ARBA" id="ARBA00006547"/>
    </source>
</evidence>
<keyword evidence="3" id="KW-0808">Transferase</keyword>
<dbReference type="Gene3D" id="2.40.128.150">
    <property type="entry name" value="Cysteine proteinases"/>
    <property type="match status" value="1"/>
</dbReference>
<evidence type="ECO:0000256" key="2">
    <source>
        <dbReference type="RuleBase" id="RU003452"/>
    </source>
</evidence>
<dbReference type="InterPro" id="IPR038765">
    <property type="entry name" value="Papain-like_cys_pep_sf"/>
</dbReference>
<protein>
    <submittedName>
        <fullName evidence="3">N-hydroxyarylamine O-acetyltransferase</fullName>
    </submittedName>
</protein>
<dbReference type="EMBL" id="LT629701">
    <property type="protein sequence ID" value="SDM21455.1"/>
    <property type="molecule type" value="Genomic_DNA"/>
</dbReference>
<dbReference type="PANTHER" id="PTHR11786:SF0">
    <property type="entry name" value="ARYLAMINE N-ACETYLTRANSFERASE 4-RELATED"/>
    <property type="match status" value="1"/>
</dbReference>
<dbReference type="AlphaFoldDB" id="A0A1G9RG88"/>
<dbReference type="OrthoDB" id="7181050at2"/>
<evidence type="ECO:0000313" key="4">
    <source>
        <dbReference type="Proteomes" id="UP000183376"/>
    </source>
</evidence>
<dbReference type="GO" id="GO:0016407">
    <property type="term" value="F:acetyltransferase activity"/>
    <property type="evidence" value="ECO:0007669"/>
    <property type="project" value="InterPro"/>
</dbReference>
<name>A0A1G9RG88_ALLAB</name>
<organism evidence="3 4">
    <name type="scientific">Allokutzneria albata</name>
    <name type="common">Kibdelosporangium albatum</name>
    <dbReference type="NCBI Taxonomy" id="211114"/>
    <lineage>
        <taxon>Bacteria</taxon>
        <taxon>Bacillati</taxon>
        <taxon>Actinomycetota</taxon>
        <taxon>Actinomycetes</taxon>
        <taxon>Pseudonocardiales</taxon>
        <taxon>Pseudonocardiaceae</taxon>
        <taxon>Allokutzneria</taxon>
    </lineage>
</organism>
<dbReference type="RefSeq" id="WP_030429163.1">
    <property type="nucleotide sequence ID" value="NZ_JOEF01000006.1"/>
</dbReference>
<keyword evidence="4" id="KW-1185">Reference proteome</keyword>
<sequence>MTTSTAPGTRTDEWNLADIDLAGYLARTGHPAVEAPTAAALRSLAEAHVRAIPFENIDVVLGQHKGIDVSVINSKILRGDRGGYCYEHQMLFGGVLERLGYRVRRLMARGKADRSGPHTHMMLVVTAEGQDFLTDIGYGANMLRPIPLVDGVVVDQGGWELRLEDDNGWWVLSKRVGDEWEVMYGFDLIERRRVDYEVAHHYVSTHPKSPFTGQTVVMRLEPGLSRRLVGHTLTVERPDGTATSTEVAAEDLDRTLRELGVVLTASELAALRATW</sequence>
<reference evidence="3 4" key="1">
    <citation type="submission" date="2016-10" db="EMBL/GenBank/DDBJ databases">
        <authorList>
            <person name="de Groot N.N."/>
        </authorList>
    </citation>
    <scope>NUCLEOTIDE SEQUENCE [LARGE SCALE GENOMIC DNA]</scope>
    <source>
        <strain evidence="3 4">DSM 44149</strain>
    </source>
</reference>
<dbReference type="Proteomes" id="UP000183376">
    <property type="component" value="Chromosome I"/>
</dbReference>
<gene>
    <name evidence="3" type="ORF">SAMN04489726_0399</name>
</gene>
<dbReference type="PANTHER" id="PTHR11786">
    <property type="entry name" value="N-HYDROXYARYLAMINE O-ACETYLTRANSFERASE"/>
    <property type="match status" value="1"/>
</dbReference>
<dbReference type="PRINTS" id="PR01543">
    <property type="entry name" value="ANATRNSFRASE"/>
</dbReference>
<accession>A0A1G9RG88</accession>
<evidence type="ECO:0000313" key="3">
    <source>
        <dbReference type="EMBL" id="SDM21455.1"/>
    </source>
</evidence>
<proteinExistence type="inferred from homology"/>